<feature type="domain" description="GH29D-like beta-sandwich" evidence="2">
    <location>
        <begin position="333"/>
        <end position="399"/>
    </location>
</feature>
<keyword evidence="1" id="KW-0812">Transmembrane</keyword>
<gene>
    <name evidence="3" type="ORF">SAMN02745691_00951</name>
</gene>
<dbReference type="InterPro" id="IPR011990">
    <property type="entry name" value="TPR-like_helical_dom_sf"/>
</dbReference>
<keyword evidence="1" id="KW-1133">Transmembrane helix</keyword>
<dbReference type="Gene3D" id="1.25.40.10">
    <property type="entry name" value="Tetratricopeptide repeat domain"/>
    <property type="match status" value="1"/>
</dbReference>
<dbReference type="STRING" id="1122934.SAMN02745691_00951"/>
<dbReference type="RefSeq" id="WP_073993216.1">
    <property type="nucleotide sequence ID" value="NZ_FQYT01000008.1"/>
</dbReference>
<evidence type="ECO:0000256" key="1">
    <source>
        <dbReference type="SAM" id="Phobius"/>
    </source>
</evidence>
<evidence type="ECO:0000313" key="4">
    <source>
        <dbReference type="Proteomes" id="UP000184342"/>
    </source>
</evidence>
<proteinExistence type="predicted"/>
<dbReference type="OrthoDB" id="9802197at2"/>
<feature type="transmembrane region" description="Helical" evidence="1">
    <location>
        <begin position="100"/>
        <end position="122"/>
    </location>
</feature>
<accession>A0A1M6EMC7</accession>
<dbReference type="Pfam" id="PF13290">
    <property type="entry name" value="CHB_HEX_C_1"/>
    <property type="match status" value="2"/>
</dbReference>
<keyword evidence="1" id="KW-0472">Membrane</keyword>
<dbReference type="AlphaFoldDB" id="A0A1M6EMC7"/>
<evidence type="ECO:0000259" key="2">
    <source>
        <dbReference type="Pfam" id="PF13290"/>
    </source>
</evidence>
<protein>
    <submittedName>
        <fullName evidence="3">Chitobiase/beta-hexosaminidase C-terminal domain-containing protein</fullName>
    </submittedName>
</protein>
<dbReference type="EMBL" id="FQYT01000008">
    <property type="protein sequence ID" value="SHI86677.1"/>
    <property type="molecule type" value="Genomic_DNA"/>
</dbReference>
<name>A0A1M6EMC7_9FIRM</name>
<evidence type="ECO:0000313" key="3">
    <source>
        <dbReference type="EMBL" id="SHI86677.1"/>
    </source>
</evidence>
<reference evidence="3 4" key="1">
    <citation type="submission" date="2016-11" db="EMBL/GenBank/DDBJ databases">
        <authorList>
            <person name="Jaros S."/>
            <person name="Januszkiewicz K."/>
            <person name="Wedrychowicz H."/>
        </authorList>
    </citation>
    <scope>NUCLEOTIDE SEQUENCE [LARGE SCALE GENOMIC DNA]</scope>
    <source>
        <strain evidence="3 4">DSM 15970</strain>
    </source>
</reference>
<feature type="domain" description="GH29D-like beta-sandwich" evidence="2">
    <location>
        <begin position="250"/>
        <end position="313"/>
    </location>
</feature>
<dbReference type="Proteomes" id="UP000184342">
    <property type="component" value="Unassembled WGS sequence"/>
</dbReference>
<organism evidence="3 4">
    <name type="scientific">Parasporobacterium paucivorans DSM 15970</name>
    <dbReference type="NCBI Taxonomy" id="1122934"/>
    <lineage>
        <taxon>Bacteria</taxon>
        <taxon>Bacillati</taxon>
        <taxon>Bacillota</taxon>
        <taxon>Clostridia</taxon>
        <taxon>Lachnospirales</taxon>
        <taxon>Lachnospiraceae</taxon>
        <taxon>Parasporobacterium</taxon>
    </lineage>
</organism>
<sequence length="480" mass="52655">MKCSRCGEPSRNNQAFCKKCGSPLHIAPDFNIIEAELADNIGRVLSNDFEINENIEELNKMDNLGIEKVYDEGEEPVDHTSNPEVETEIKHSKIPNKKKLVIISVIAAAIIIAIVIISVNILKENSKNTFEYRYSTGMELYGEKAYSKSLTELLAAKELAVSETDTIKVNEGLISVYEAMGDKFQELEKLYLEMIDLNPGDEAYYISLVSLYSDNEMYAKAQDFINGIEDEKIYKAISSYGVIPPSAGLKPGVYNKLIDIELISEGDNVIYYTVDGTEPSSASTAYTGPISIKTDGQTIIKAVTMSESGLFSKVTVFEYSIQLTTLSAPVITPASGTYSQDTSISISAPEGAKIYYTYDGSTPDANSSPYTGPIKMLRGNNVFQAIAISEKGVISPVVTNIYDLKISPTIDLTEAMDLLVAYLGDGYKCEHLSTTILKNDEYYIFKAVKDDNIKYYGVNNLTGEIKNVTVKPSGKVSLAG</sequence>
<keyword evidence="4" id="KW-1185">Reference proteome</keyword>
<dbReference type="InterPro" id="IPR059177">
    <property type="entry name" value="GH29D-like_dom"/>
</dbReference>